<evidence type="ECO:0000256" key="1">
    <source>
        <dbReference type="SAM" id="MobiDB-lite"/>
    </source>
</evidence>
<gene>
    <name evidence="2" type="ORF">O4H49_13060</name>
</gene>
<evidence type="ECO:0000313" key="3">
    <source>
        <dbReference type="Proteomes" id="UP001069802"/>
    </source>
</evidence>
<proteinExistence type="predicted"/>
<feature type="compositionally biased region" description="Basic and acidic residues" evidence="1">
    <location>
        <begin position="57"/>
        <end position="71"/>
    </location>
</feature>
<sequence>MTIISQQNDSVDAICFRHYGGSSMVEKVLEANPGLAARGTILPIGLTLTLPAPDQAKGPDRAEKKTIKLWD</sequence>
<reference evidence="2" key="1">
    <citation type="submission" date="2022-12" db="EMBL/GenBank/DDBJ databases">
        <title>Bacterial isolates from different developmental stages of Nematostella vectensis.</title>
        <authorList>
            <person name="Fraune S."/>
        </authorList>
    </citation>
    <scope>NUCLEOTIDE SEQUENCE</scope>
    <source>
        <strain evidence="2">G21630-S1</strain>
    </source>
</reference>
<feature type="region of interest" description="Disordered" evidence="1">
    <location>
        <begin position="52"/>
        <end position="71"/>
    </location>
</feature>
<dbReference type="Proteomes" id="UP001069802">
    <property type="component" value="Unassembled WGS sequence"/>
</dbReference>
<name>A0ABT4LKS7_9PROT</name>
<organism evidence="2 3">
    <name type="scientific">Kiloniella laminariae</name>
    <dbReference type="NCBI Taxonomy" id="454162"/>
    <lineage>
        <taxon>Bacteria</taxon>
        <taxon>Pseudomonadati</taxon>
        <taxon>Pseudomonadota</taxon>
        <taxon>Alphaproteobacteria</taxon>
        <taxon>Rhodospirillales</taxon>
        <taxon>Kiloniellaceae</taxon>
        <taxon>Kiloniella</taxon>
    </lineage>
</organism>
<accession>A0ABT4LKS7</accession>
<comment type="caution">
    <text evidence="2">The sequence shown here is derived from an EMBL/GenBank/DDBJ whole genome shotgun (WGS) entry which is preliminary data.</text>
</comment>
<evidence type="ECO:0000313" key="2">
    <source>
        <dbReference type="EMBL" id="MCZ4281713.1"/>
    </source>
</evidence>
<dbReference type="Pfam" id="PF05489">
    <property type="entry name" value="Phage_tail_X"/>
    <property type="match status" value="1"/>
</dbReference>
<dbReference type="EMBL" id="JAPWGY010000004">
    <property type="protein sequence ID" value="MCZ4281713.1"/>
    <property type="molecule type" value="Genomic_DNA"/>
</dbReference>
<keyword evidence="3" id="KW-1185">Reference proteome</keyword>
<protein>
    <submittedName>
        <fullName evidence="2">Tail protein X</fullName>
    </submittedName>
</protein>
<dbReference type="InterPro" id="IPR008861">
    <property type="entry name" value="GpX-like"/>
</dbReference>